<sequence length="306" mass="35239">MLNITVVNFLPIRASNLKVDTFIQKKCVAVQNFVGKNLTAFEYAHFLRVGQIIATWGRRIQFFFVLSLNRCTLLIFSFPTFTFRRIISSVVKPKSLGVTLRYLKRQTSKIRSKSEKFSPLRAGTPENKNKNIYCTALPQKTLFEERRLREMQSLDESVTSHENRKKYSLDFKWPNDIADVALRFFCKGGLPSVVGCVDGTHIPIRAPTANEDQFVNCHGDHSLNCMMVAGPNYKFYYVSARWPGFVHDARVLRNSSLFTKFDGDRWRPIPNVVLLGDSGYPLKEWLIPPLLRPRNDAEARFNITHK</sequence>
<dbReference type="Pfam" id="PF13359">
    <property type="entry name" value="DDE_Tnp_4"/>
    <property type="match status" value="1"/>
</dbReference>
<keyword evidence="6" id="KW-0963">Cytoplasm</keyword>
<dbReference type="InterPro" id="IPR045249">
    <property type="entry name" value="HARBI1-like"/>
</dbReference>
<proteinExistence type="inferred from homology"/>
<comment type="subcellular location">
    <subcellularLocation>
        <location evidence="3">Cytoplasm</location>
    </subcellularLocation>
    <subcellularLocation>
        <location evidence="2">Nucleus</location>
    </subcellularLocation>
</comment>
<evidence type="ECO:0000313" key="15">
    <source>
        <dbReference type="WBParaSite" id="nRc.2.0.1.t43649-RA"/>
    </source>
</evidence>
<dbReference type="GO" id="GO:0016787">
    <property type="term" value="F:hydrolase activity"/>
    <property type="evidence" value="ECO:0007669"/>
    <property type="project" value="UniProtKB-KW"/>
</dbReference>
<evidence type="ECO:0000256" key="9">
    <source>
        <dbReference type="ARBA" id="ARBA00022801"/>
    </source>
</evidence>
<evidence type="ECO:0000256" key="3">
    <source>
        <dbReference type="ARBA" id="ARBA00004496"/>
    </source>
</evidence>
<keyword evidence="10" id="KW-0539">Nucleus</keyword>
<dbReference type="GO" id="GO:0046872">
    <property type="term" value="F:metal ion binding"/>
    <property type="evidence" value="ECO:0007669"/>
    <property type="project" value="UniProtKB-KW"/>
</dbReference>
<accession>A0A915KYU7</accession>
<keyword evidence="7" id="KW-0540">Nuclease</keyword>
<dbReference type="PANTHER" id="PTHR22930:SF85">
    <property type="entry name" value="GH03217P-RELATED"/>
    <property type="match status" value="1"/>
</dbReference>
<evidence type="ECO:0000256" key="6">
    <source>
        <dbReference type="ARBA" id="ARBA00022490"/>
    </source>
</evidence>
<evidence type="ECO:0000256" key="4">
    <source>
        <dbReference type="ARBA" id="ARBA00006958"/>
    </source>
</evidence>
<dbReference type="GO" id="GO:0005634">
    <property type="term" value="C:nucleus"/>
    <property type="evidence" value="ECO:0007669"/>
    <property type="project" value="UniProtKB-SubCell"/>
</dbReference>
<evidence type="ECO:0000259" key="13">
    <source>
        <dbReference type="Pfam" id="PF13359"/>
    </source>
</evidence>
<organism evidence="14 15">
    <name type="scientific">Romanomermis culicivorax</name>
    <name type="common">Nematode worm</name>
    <dbReference type="NCBI Taxonomy" id="13658"/>
    <lineage>
        <taxon>Eukaryota</taxon>
        <taxon>Metazoa</taxon>
        <taxon>Ecdysozoa</taxon>
        <taxon>Nematoda</taxon>
        <taxon>Enoplea</taxon>
        <taxon>Dorylaimia</taxon>
        <taxon>Mermithida</taxon>
        <taxon>Mermithoidea</taxon>
        <taxon>Mermithidae</taxon>
        <taxon>Romanomermis</taxon>
    </lineage>
</organism>
<dbReference type="WBParaSite" id="nRc.2.0.1.t43649-RA">
    <property type="protein sequence ID" value="nRc.2.0.1.t43649-RA"/>
    <property type="gene ID" value="nRc.2.0.1.g43649"/>
</dbReference>
<dbReference type="GO" id="GO:0004518">
    <property type="term" value="F:nuclease activity"/>
    <property type="evidence" value="ECO:0007669"/>
    <property type="project" value="UniProtKB-KW"/>
</dbReference>
<dbReference type="Proteomes" id="UP000887565">
    <property type="component" value="Unplaced"/>
</dbReference>
<comment type="similarity">
    <text evidence="4">Belongs to the HARBI1 family.</text>
</comment>
<evidence type="ECO:0000256" key="2">
    <source>
        <dbReference type="ARBA" id="ARBA00004123"/>
    </source>
</evidence>
<protein>
    <recommendedName>
        <fullName evidence="5">Putative nuclease HARBI1</fullName>
    </recommendedName>
    <alternativeName>
        <fullName evidence="11">Harbinger transposase-derived nuclease</fullName>
    </alternativeName>
</protein>
<name>A0A915KYU7_ROMCU</name>
<evidence type="ECO:0000256" key="10">
    <source>
        <dbReference type="ARBA" id="ARBA00023242"/>
    </source>
</evidence>
<dbReference type="PRINTS" id="PR02086">
    <property type="entry name" value="PUTNUCHARBI1"/>
</dbReference>
<evidence type="ECO:0000256" key="8">
    <source>
        <dbReference type="ARBA" id="ARBA00022723"/>
    </source>
</evidence>
<comment type="function">
    <text evidence="12">Transposase-derived protein that may have nuclease activity. Does not have transposase activity.</text>
</comment>
<dbReference type="AlphaFoldDB" id="A0A915KYU7"/>
<feature type="domain" description="DDE Tnp4" evidence="13">
    <location>
        <begin position="197"/>
        <end position="291"/>
    </location>
</feature>
<evidence type="ECO:0000256" key="11">
    <source>
        <dbReference type="ARBA" id="ARBA00030126"/>
    </source>
</evidence>
<keyword evidence="8" id="KW-0479">Metal-binding</keyword>
<dbReference type="GO" id="GO:0005737">
    <property type="term" value="C:cytoplasm"/>
    <property type="evidence" value="ECO:0007669"/>
    <property type="project" value="UniProtKB-SubCell"/>
</dbReference>
<evidence type="ECO:0000256" key="5">
    <source>
        <dbReference type="ARBA" id="ARBA00015519"/>
    </source>
</evidence>
<reference evidence="15" key="1">
    <citation type="submission" date="2022-11" db="UniProtKB">
        <authorList>
            <consortium name="WormBaseParasite"/>
        </authorList>
    </citation>
    <scope>IDENTIFICATION</scope>
</reference>
<evidence type="ECO:0000313" key="14">
    <source>
        <dbReference type="Proteomes" id="UP000887565"/>
    </source>
</evidence>
<evidence type="ECO:0000256" key="1">
    <source>
        <dbReference type="ARBA" id="ARBA00001968"/>
    </source>
</evidence>
<keyword evidence="9" id="KW-0378">Hydrolase</keyword>
<evidence type="ECO:0000256" key="7">
    <source>
        <dbReference type="ARBA" id="ARBA00022722"/>
    </source>
</evidence>
<comment type="cofactor">
    <cofactor evidence="1">
        <name>a divalent metal cation</name>
        <dbReference type="ChEBI" id="CHEBI:60240"/>
    </cofactor>
</comment>
<dbReference type="InterPro" id="IPR027806">
    <property type="entry name" value="HARBI1_dom"/>
</dbReference>
<dbReference type="PANTHER" id="PTHR22930">
    <property type="match status" value="1"/>
</dbReference>
<dbReference type="InterPro" id="IPR026103">
    <property type="entry name" value="HARBI1_animal"/>
</dbReference>
<evidence type="ECO:0000256" key="12">
    <source>
        <dbReference type="ARBA" id="ARBA00045850"/>
    </source>
</evidence>
<keyword evidence="14" id="KW-1185">Reference proteome</keyword>